<gene>
    <name evidence="4" type="ORF">SAMN05216199_0352</name>
</gene>
<evidence type="ECO:0000256" key="1">
    <source>
        <dbReference type="SAM" id="MobiDB-lite"/>
    </source>
</evidence>
<evidence type="ECO:0000313" key="4">
    <source>
        <dbReference type="EMBL" id="SES49384.1"/>
    </source>
</evidence>
<dbReference type="Gene3D" id="1.20.1260.10">
    <property type="match status" value="1"/>
</dbReference>
<organism evidence="4 5">
    <name type="scientific">Pedococcus cremeus</name>
    <dbReference type="NCBI Taxonomy" id="587636"/>
    <lineage>
        <taxon>Bacteria</taxon>
        <taxon>Bacillati</taxon>
        <taxon>Actinomycetota</taxon>
        <taxon>Actinomycetes</taxon>
        <taxon>Micrococcales</taxon>
        <taxon>Intrasporangiaceae</taxon>
        <taxon>Pedococcus</taxon>
    </lineage>
</organism>
<protein>
    <submittedName>
        <fullName evidence="4">Uncharacterized conserved protein, DUF305 family</fullName>
    </submittedName>
</protein>
<name>A0A1H9XTC0_9MICO</name>
<dbReference type="PANTHER" id="PTHR36933">
    <property type="entry name" value="SLL0788 PROTEIN"/>
    <property type="match status" value="1"/>
</dbReference>
<sequence length="231" mass="24503">MRVTPHAVVAAAGLALLTAVPLSGCTSGSEAASAAPVVTSPTAPVLQPGKPGQPNASLTGTAAAPTPTSAPDPDDVRFLQDMVVHHAQAIVMVDLARGQLTDPQVKALASRIADEQEPEIAYMAKLLRERGQRVPPQAENPRFGVRDHSAHGSMPGMATPQQLDQLAAARGVQANRMWLTLMTAHHRGALAMVLDQQRNGRDDLVTQLGDEVHVTQLAQINHMKQMLDRLA</sequence>
<dbReference type="AlphaFoldDB" id="A0A1H9XTC0"/>
<feature type="region of interest" description="Disordered" evidence="1">
    <location>
        <begin position="42"/>
        <end position="75"/>
    </location>
</feature>
<dbReference type="InterPro" id="IPR012347">
    <property type="entry name" value="Ferritin-like"/>
</dbReference>
<feature type="signal peptide" evidence="2">
    <location>
        <begin position="1"/>
        <end position="31"/>
    </location>
</feature>
<accession>A0A1H9XTC0</accession>
<dbReference type="RefSeq" id="WP_143056346.1">
    <property type="nucleotide sequence ID" value="NZ_FOHB01000012.1"/>
</dbReference>
<dbReference type="Proteomes" id="UP000199019">
    <property type="component" value="Unassembled WGS sequence"/>
</dbReference>
<dbReference type="STRING" id="587636.SAMN05216199_0352"/>
<dbReference type="Pfam" id="PF03713">
    <property type="entry name" value="DUF305"/>
    <property type="match status" value="1"/>
</dbReference>
<dbReference type="EMBL" id="FOHB01000012">
    <property type="protein sequence ID" value="SES49384.1"/>
    <property type="molecule type" value="Genomic_DNA"/>
</dbReference>
<evidence type="ECO:0000313" key="5">
    <source>
        <dbReference type="Proteomes" id="UP000199019"/>
    </source>
</evidence>
<feature type="domain" description="DUF305" evidence="3">
    <location>
        <begin position="75"/>
        <end position="227"/>
    </location>
</feature>
<dbReference type="PANTHER" id="PTHR36933:SF1">
    <property type="entry name" value="SLL0788 PROTEIN"/>
    <property type="match status" value="1"/>
</dbReference>
<keyword evidence="5" id="KW-1185">Reference proteome</keyword>
<proteinExistence type="predicted"/>
<feature type="compositionally biased region" description="Low complexity" evidence="1">
    <location>
        <begin position="59"/>
        <end position="71"/>
    </location>
</feature>
<keyword evidence="2" id="KW-0732">Signal</keyword>
<feature type="chain" id="PRO_5011497793" evidence="2">
    <location>
        <begin position="32"/>
        <end position="231"/>
    </location>
</feature>
<dbReference type="OrthoDB" id="26872at2"/>
<evidence type="ECO:0000259" key="3">
    <source>
        <dbReference type="Pfam" id="PF03713"/>
    </source>
</evidence>
<reference evidence="5" key="1">
    <citation type="submission" date="2016-10" db="EMBL/GenBank/DDBJ databases">
        <authorList>
            <person name="Varghese N."/>
            <person name="Submissions S."/>
        </authorList>
    </citation>
    <scope>NUCLEOTIDE SEQUENCE [LARGE SCALE GENOMIC DNA]</scope>
    <source>
        <strain evidence="5">CGMCC 1.6963</strain>
    </source>
</reference>
<dbReference type="InterPro" id="IPR005183">
    <property type="entry name" value="DUF305_CopM-like"/>
</dbReference>
<evidence type="ECO:0000256" key="2">
    <source>
        <dbReference type="SAM" id="SignalP"/>
    </source>
</evidence>